<name>A0A2T1HXJ0_9HYPH</name>
<evidence type="ECO:0000256" key="1">
    <source>
        <dbReference type="ARBA" id="ARBA00006484"/>
    </source>
</evidence>
<organism evidence="3 4">
    <name type="scientific">Alsobacter soli</name>
    <dbReference type="NCBI Taxonomy" id="2109933"/>
    <lineage>
        <taxon>Bacteria</taxon>
        <taxon>Pseudomonadati</taxon>
        <taxon>Pseudomonadota</taxon>
        <taxon>Alphaproteobacteria</taxon>
        <taxon>Hyphomicrobiales</taxon>
        <taxon>Alsobacteraceae</taxon>
        <taxon>Alsobacter</taxon>
    </lineage>
</organism>
<gene>
    <name evidence="3" type="ORF">SLNSH_03730</name>
</gene>
<dbReference type="PRINTS" id="PR00080">
    <property type="entry name" value="SDRFAMILY"/>
</dbReference>
<dbReference type="SUPFAM" id="SSF51735">
    <property type="entry name" value="NAD(P)-binding Rossmann-fold domains"/>
    <property type="match status" value="1"/>
</dbReference>
<dbReference type="PANTHER" id="PTHR42760:SF129">
    <property type="entry name" value="OXIDOREDUCTASE"/>
    <property type="match status" value="1"/>
</dbReference>
<dbReference type="PRINTS" id="PR00081">
    <property type="entry name" value="GDHRDH"/>
</dbReference>
<dbReference type="PROSITE" id="PS00061">
    <property type="entry name" value="ADH_SHORT"/>
    <property type="match status" value="1"/>
</dbReference>
<dbReference type="InterPro" id="IPR002347">
    <property type="entry name" value="SDR_fam"/>
</dbReference>
<sequence length="251" mass="26387">MPNTIDLQGQAAAVTGGAQGIGYAVAARLLQSGAAVALWDRDESLLAEAAASLAAQGRVFTVAYEQTDPASCAAAARKTEAEFGRIDILVNNAGIAGANHPVADYPIEEWRRVIDIDLNGVFYCCKAVTPGMVARGYGRILNVASIAGKEGNPNASAYSAAKAGVIALTKSLGKELAVHDIAVNCVTPAAAKTRIFDQIKQEHIDYMLSRIPRGRFLLVDEAAAMIAWLVSRENSFTTGAVFDLSGGRATY</sequence>
<dbReference type="Gene3D" id="3.40.50.720">
    <property type="entry name" value="NAD(P)-binding Rossmann-like Domain"/>
    <property type="match status" value="1"/>
</dbReference>
<keyword evidence="2" id="KW-0560">Oxidoreductase</keyword>
<dbReference type="OrthoDB" id="9803333at2"/>
<dbReference type="FunFam" id="3.40.50.720:FF:000173">
    <property type="entry name" value="3-oxoacyl-[acyl-carrier protein] reductase"/>
    <property type="match status" value="1"/>
</dbReference>
<comment type="similarity">
    <text evidence="1">Belongs to the short-chain dehydrogenases/reductases (SDR) family.</text>
</comment>
<dbReference type="PANTHER" id="PTHR42760">
    <property type="entry name" value="SHORT-CHAIN DEHYDROGENASES/REDUCTASES FAMILY MEMBER"/>
    <property type="match status" value="1"/>
</dbReference>
<keyword evidence="4" id="KW-1185">Reference proteome</keyword>
<dbReference type="AlphaFoldDB" id="A0A2T1HXJ0"/>
<dbReference type="Pfam" id="PF13561">
    <property type="entry name" value="adh_short_C2"/>
    <property type="match status" value="1"/>
</dbReference>
<dbReference type="GO" id="GO:0016616">
    <property type="term" value="F:oxidoreductase activity, acting on the CH-OH group of donors, NAD or NADP as acceptor"/>
    <property type="evidence" value="ECO:0007669"/>
    <property type="project" value="TreeGrafter"/>
</dbReference>
<dbReference type="InterPro" id="IPR036291">
    <property type="entry name" value="NAD(P)-bd_dom_sf"/>
</dbReference>
<evidence type="ECO:0000313" key="3">
    <source>
        <dbReference type="EMBL" id="PSC06402.1"/>
    </source>
</evidence>
<protein>
    <submittedName>
        <fullName evidence="3">3-oxoacyl-ACP reductase</fullName>
    </submittedName>
</protein>
<dbReference type="InterPro" id="IPR020904">
    <property type="entry name" value="Sc_DH/Rdtase_CS"/>
</dbReference>
<evidence type="ECO:0000313" key="4">
    <source>
        <dbReference type="Proteomes" id="UP000239772"/>
    </source>
</evidence>
<accession>A0A2T1HXJ0</accession>
<comment type="caution">
    <text evidence="3">The sequence shown here is derived from an EMBL/GenBank/DDBJ whole genome shotgun (WGS) entry which is preliminary data.</text>
</comment>
<dbReference type="Proteomes" id="UP000239772">
    <property type="component" value="Unassembled WGS sequence"/>
</dbReference>
<dbReference type="EMBL" id="PVZS01000003">
    <property type="protein sequence ID" value="PSC06402.1"/>
    <property type="molecule type" value="Genomic_DNA"/>
</dbReference>
<dbReference type="RefSeq" id="WP_106335316.1">
    <property type="nucleotide sequence ID" value="NZ_PVZS01000003.1"/>
</dbReference>
<proteinExistence type="inferred from homology"/>
<evidence type="ECO:0000256" key="2">
    <source>
        <dbReference type="ARBA" id="ARBA00023002"/>
    </source>
</evidence>
<reference evidence="4" key="1">
    <citation type="submission" date="2018-03" db="EMBL/GenBank/DDBJ databases">
        <authorList>
            <person name="Sun L."/>
            <person name="Liu H."/>
            <person name="Chen W."/>
            <person name="Huang K."/>
            <person name="Liu W."/>
            <person name="Gao X."/>
        </authorList>
    </citation>
    <scope>NUCLEOTIDE SEQUENCE [LARGE SCALE GENOMIC DNA]</scope>
    <source>
        <strain evidence="4">SH9</strain>
    </source>
</reference>
<dbReference type="GO" id="GO:0030497">
    <property type="term" value="P:fatty acid elongation"/>
    <property type="evidence" value="ECO:0007669"/>
    <property type="project" value="TreeGrafter"/>
</dbReference>